<dbReference type="GeneID" id="95350036"/>
<evidence type="ECO:0000259" key="9">
    <source>
        <dbReference type="Pfam" id="PF01757"/>
    </source>
</evidence>
<dbReference type="Proteomes" id="UP000190935">
    <property type="component" value="Chromosome I"/>
</dbReference>
<gene>
    <name evidence="10" type="ORF">LAC1533_1926</name>
</gene>
<sequence length="648" mass="72175">MEISSKPKRLKIKWFSLVRITGLFLVLGYHFFQNTYPGGFVGVDVFFAFSGFLITSLMFDEFAASGSFKLGSFYQRRFYRIVPPLILSVLIVMPFTYLVGTDFITGIGKQIAAAFGFVTNYFEIATGGSYENNFIPHLFVHTWSLAVEMHFYIIWGFLVYLFSKAIHFIPGGRHQQLKTFRSIIFLISAIFALASIVGMKIGGEGLRDFSPVYFSSLTHCFPFFIGAVLSTVTGVSTLPHSFEKHIAEKWTAPRAILLMAAAFVGLLVITFKLDFSASFTYPYGMVLAVLLAAAMICGARILHEKTPNVSEPWLFGFLADCSYSVYLYHWPLYVIFSHKMSNGWAAVWTIVLSFLFAAFSYYLVEPLVAGRKGHLFGYRVSGKAITLPLTALIAGLLVATGFTENKAPQMSKLERNLWIGGIYQDADGVKAAQDTVMAQVASPKAKKKDEAEQKTDTNDYRKYNKQSTAEKFKLPPGVSIIGDSVTLGTRRYLEPHVADAQVDAEGDRKLDQAHGVMMEQQKNNTLREFVVVCVGTNSLNDYEEQAKKIIADLKPGHKLVFMTPYDKTATASWNSTKLGEFERTLPTKYKWITIADWGKIAPQHPEVFNGTDGVHFAGRAAGDRLYAKVINDSLIAAAKKPGKPAEKD</sequence>
<accession>A0A1K1KR76</accession>
<keyword evidence="3 10" id="KW-0808">Transferase</keyword>
<dbReference type="PANTHER" id="PTHR23028">
    <property type="entry name" value="ACETYLTRANSFERASE"/>
    <property type="match status" value="1"/>
</dbReference>
<feature type="transmembrane region" description="Helical" evidence="8">
    <location>
        <begin position="251"/>
        <end position="271"/>
    </location>
</feature>
<dbReference type="InterPro" id="IPR050879">
    <property type="entry name" value="Acyltransferase_3"/>
</dbReference>
<dbReference type="KEGG" id="laca:LAC1533_1926"/>
<feature type="transmembrane region" description="Helical" evidence="8">
    <location>
        <begin position="384"/>
        <end position="402"/>
    </location>
</feature>
<feature type="transmembrane region" description="Helical" evidence="8">
    <location>
        <begin position="12"/>
        <end position="32"/>
    </location>
</feature>
<evidence type="ECO:0000313" key="10">
    <source>
        <dbReference type="EMBL" id="SFV41349.1"/>
    </source>
</evidence>
<dbReference type="RefSeq" id="WP_079579433.1">
    <property type="nucleotide sequence ID" value="NZ_LT630287.1"/>
</dbReference>
<organism evidence="10 11">
    <name type="scientific">Ligilactobacillus acidipiscis</name>
    <dbReference type="NCBI Taxonomy" id="89059"/>
    <lineage>
        <taxon>Bacteria</taxon>
        <taxon>Bacillati</taxon>
        <taxon>Bacillota</taxon>
        <taxon>Bacilli</taxon>
        <taxon>Lactobacillales</taxon>
        <taxon>Lactobacillaceae</taxon>
        <taxon>Ligilactobacillus</taxon>
    </lineage>
</organism>
<dbReference type="Gene3D" id="3.40.50.1110">
    <property type="entry name" value="SGNH hydrolase"/>
    <property type="match status" value="1"/>
</dbReference>
<reference evidence="11" key="1">
    <citation type="submission" date="2016-11" db="EMBL/GenBank/DDBJ databases">
        <authorList>
            <person name="Papadimitriou K."/>
        </authorList>
    </citation>
    <scope>NUCLEOTIDE SEQUENCE [LARGE SCALE GENOMIC DNA]</scope>
    <source>
        <strain evidence="11">ACA-DC 1533</strain>
    </source>
</reference>
<feature type="transmembrane region" description="Helical" evidence="8">
    <location>
        <begin position="38"/>
        <end position="57"/>
    </location>
</feature>
<dbReference type="GO" id="GO:0009103">
    <property type="term" value="P:lipopolysaccharide biosynthetic process"/>
    <property type="evidence" value="ECO:0007669"/>
    <property type="project" value="TreeGrafter"/>
</dbReference>
<dbReference type="PANTHER" id="PTHR23028:SF53">
    <property type="entry name" value="ACYL_TRANSF_3 DOMAIN-CONTAINING PROTEIN"/>
    <property type="match status" value="1"/>
</dbReference>
<evidence type="ECO:0000256" key="5">
    <source>
        <dbReference type="ARBA" id="ARBA00022989"/>
    </source>
</evidence>
<evidence type="ECO:0000256" key="2">
    <source>
        <dbReference type="ARBA" id="ARBA00022475"/>
    </source>
</evidence>
<feature type="transmembrane region" description="Helical" evidence="8">
    <location>
        <begin position="314"/>
        <end position="333"/>
    </location>
</feature>
<feature type="transmembrane region" description="Helical" evidence="8">
    <location>
        <begin position="283"/>
        <end position="302"/>
    </location>
</feature>
<name>A0A1K1KR76_9LACO</name>
<feature type="transmembrane region" description="Helical" evidence="8">
    <location>
        <begin position="183"/>
        <end position="201"/>
    </location>
</feature>
<evidence type="ECO:0000256" key="1">
    <source>
        <dbReference type="ARBA" id="ARBA00004651"/>
    </source>
</evidence>
<comment type="subcellular location">
    <subcellularLocation>
        <location evidence="1">Cell membrane</location>
        <topology evidence="1">Multi-pass membrane protein</topology>
    </subcellularLocation>
</comment>
<keyword evidence="5 8" id="KW-1133">Transmembrane helix</keyword>
<keyword evidence="4 8" id="KW-0812">Transmembrane</keyword>
<evidence type="ECO:0000256" key="4">
    <source>
        <dbReference type="ARBA" id="ARBA00022692"/>
    </source>
</evidence>
<feature type="transmembrane region" description="Helical" evidence="8">
    <location>
        <begin position="78"/>
        <end position="99"/>
    </location>
</feature>
<evidence type="ECO:0000256" key="6">
    <source>
        <dbReference type="ARBA" id="ARBA00023136"/>
    </source>
</evidence>
<dbReference type="InterPro" id="IPR002656">
    <property type="entry name" value="Acyl_transf_3_dom"/>
</dbReference>
<proteinExistence type="predicted"/>
<keyword evidence="2" id="KW-1003">Cell membrane</keyword>
<evidence type="ECO:0000256" key="8">
    <source>
        <dbReference type="SAM" id="Phobius"/>
    </source>
</evidence>
<dbReference type="GO" id="GO:0016747">
    <property type="term" value="F:acyltransferase activity, transferring groups other than amino-acyl groups"/>
    <property type="evidence" value="ECO:0007669"/>
    <property type="project" value="InterPro"/>
</dbReference>
<feature type="transmembrane region" description="Helical" evidence="8">
    <location>
        <begin position="345"/>
        <end position="364"/>
    </location>
</feature>
<keyword evidence="6 8" id="KW-0472">Membrane</keyword>
<dbReference type="InterPro" id="IPR036514">
    <property type="entry name" value="SGNH_hydro_sf"/>
</dbReference>
<keyword evidence="7 10" id="KW-0012">Acyltransferase</keyword>
<feature type="transmembrane region" description="Helical" evidence="8">
    <location>
        <begin position="138"/>
        <end position="162"/>
    </location>
</feature>
<feature type="domain" description="Acyltransferase 3" evidence="9">
    <location>
        <begin position="13"/>
        <end position="360"/>
    </location>
</feature>
<dbReference type="GO" id="GO:0005886">
    <property type="term" value="C:plasma membrane"/>
    <property type="evidence" value="ECO:0007669"/>
    <property type="project" value="UniProtKB-SubCell"/>
</dbReference>
<dbReference type="AlphaFoldDB" id="A0A1K1KR76"/>
<protein>
    <submittedName>
        <fullName evidence="10">Acyltransferase family</fullName>
    </submittedName>
</protein>
<evidence type="ECO:0000256" key="3">
    <source>
        <dbReference type="ARBA" id="ARBA00022679"/>
    </source>
</evidence>
<evidence type="ECO:0000313" key="11">
    <source>
        <dbReference type="Proteomes" id="UP000190935"/>
    </source>
</evidence>
<evidence type="ECO:0000256" key="7">
    <source>
        <dbReference type="ARBA" id="ARBA00023315"/>
    </source>
</evidence>
<dbReference type="SUPFAM" id="SSF52266">
    <property type="entry name" value="SGNH hydrolase"/>
    <property type="match status" value="1"/>
</dbReference>
<dbReference type="Pfam" id="PF01757">
    <property type="entry name" value="Acyl_transf_3"/>
    <property type="match status" value="1"/>
</dbReference>
<dbReference type="EMBL" id="LT630287">
    <property type="protein sequence ID" value="SFV41349.1"/>
    <property type="molecule type" value="Genomic_DNA"/>
</dbReference>
<feature type="transmembrane region" description="Helical" evidence="8">
    <location>
        <begin position="221"/>
        <end position="239"/>
    </location>
</feature>